<proteinExistence type="predicted"/>
<evidence type="ECO:0000313" key="4">
    <source>
        <dbReference type="EMBL" id="GAA1720243.1"/>
    </source>
</evidence>
<dbReference type="EMBL" id="BAAAPM010000003">
    <property type="protein sequence ID" value="GAA1720243.1"/>
    <property type="molecule type" value="Genomic_DNA"/>
</dbReference>
<evidence type="ECO:0000259" key="3">
    <source>
        <dbReference type="Pfam" id="PF00753"/>
    </source>
</evidence>
<dbReference type="SUPFAM" id="SSF56281">
    <property type="entry name" value="Metallo-hydrolase/oxidoreductase"/>
    <property type="match status" value="1"/>
</dbReference>
<accession>A0ABN2J8N1</accession>
<sequence>MNQHLTDGPDDTTAAGVSRRHLLKAGTIGTVGAAVWGSAAAPAAASTASVVGRRPGSRGVELVALGTAAGPPLESGHAGISTVLRVHGRNYVVDCGRSALTQYSRAGLLLPDLAGIFVTHLHADHVADLYNFFLLGGWGEGDGEHDAGITQRVPVHGPGPAGALPPAFGGGDVPTVAPENPTPGLADLTRLSLAAHAYSTNVFLRDSGIPDPRELMDVREIEVPDVGADPLGDTAPPMEPFLVAEDDRVRVTAVLVPHGPVFPSFAFRFDTDAGSVVFSGDTARSDNVVSLARGADVLVHEAIDLDHYRSVGTPEVVLSHLEQSHTTTEDVGRVAQAAGVGTLVLSHLAPGAEDTVPDHRWVSRARRHFDGRVVRARELMRVPVG</sequence>
<dbReference type="InterPro" id="IPR006311">
    <property type="entry name" value="TAT_signal"/>
</dbReference>
<feature type="domain" description="Metallo-beta-lactamase" evidence="3">
    <location>
        <begin position="81"/>
        <end position="293"/>
    </location>
</feature>
<dbReference type="Gene3D" id="3.60.15.10">
    <property type="entry name" value="Ribonuclease Z/Hydroxyacylglutathione hydrolase-like"/>
    <property type="match status" value="1"/>
</dbReference>
<dbReference type="PROSITE" id="PS51318">
    <property type="entry name" value="TAT"/>
    <property type="match status" value="1"/>
</dbReference>
<dbReference type="PANTHER" id="PTHR46018:SF2">
    <property type="entry name" value="ZINC PHOSPHODIESTERASE ELAC PROTEIN 1"/>
    <property type="match status" value="1"/>
</dbReference>
<evidence type="ECO:0000256" key="2">
    <source>
        <dbReference type="ARBA" id="ARBA00022801"/>
    </source>
</evidence>
<organism evidence="4 5">
    <name type="scientific">Isoptericola hypogeus</name>
    <dbReference type="NCBI Taxonomy" id="300179"/>
    <lineage>
        <taxon>Bacteria</taxon>
        <taxon>Bacillati</taxon>
        <taxon>Actinomycetota</taxon>
        <taxon>Actinomycetes</taxon>
        <taxon>Micrococcales</taxon>
        <taxon>Promicromonosporaceae</taxon>
        <taxon>Isoptericola</taxon>
    </lineage>
</organism>
<reference evidence="4 5" key="1">
    <citation type="journal article" date="2019" name="Int. J. Syst. Evol. Microbiol.">
        <title>The Global Catalogue of Microorganisms (GCM) 10K type strain sequencing project: providing services to taxonomists for standard genome sequencing and annotation.</title>
        <authorList>
            <consortium name="The Broad Institute Genomics Platform"/>
            <consortium name="The Broad Institute Genome Sequencing Center for Infectious Disease"/>
            <person name="Wu L."/>
            <person name="Ma J."/>
        </authorList>
    </citation>
    <scope>NUCLEOTIDE SEQUENCE [LARGE SCALE GENOMIC DNA]</scope>
    <source>
        <strain evidence="4 5">JCM 15589</strain>
    </source>
</reference>
<dbReference type="RefSeq" id="WP_344247192.1">
    <property type="nucleotide sequence ID" value="NZ_BAAAPM010000003.1"/>
</dbReference>
<protein>
    <submittedName>
        <fullName evidence="4">MBL fold metallo-hydrolase</fullName>
    </submittedName>
</protein>
<evidence type="ECO:0000313" key="5">
    <source>
        <dbReference type="Proteomes" id="UP001501138"/>
    </source>
</evidence>
<dbReference type="Pfam" id="PF00753">
    <property type="entry name" value="Lactamase_B"/>
    <property type="match status" value="1"/>
</dbReference>
<name>A0ABN2J8N1_9MICO</name>
<comment type="caution">
    <text evidence="4">The sequence shown here is derived from an EMBL/GenBank/DDBJ whole genome shotgun (WGS) entry which is preliminary data.</text>
</comment>
<evidence type="ECO:0000256" key="1">
    <source>
        <dbReference type="ARBA" id="ARBA00022759"/>
    </source>
</evidence>
<dbReference type="PANTHER" id="PTHR46018">
    <property type="entry name" value="ZINC PHOSPHODIESTERASE ELAC PROTEIN 1"/>
    <property type="match status" value="1"/>
</dbReference>
<dbReference type="InterPro" id="IPR036866">
    <property type="entry name" value="RibonucZ/Hydroxyglut_hydro"/>
</dbReference>
<keyword evidence="1" id="KW-0255">Endonuclease</keyword>
<dbReference type="Proteomes" id="UP001501138">
    <property type="component" value="Unassembled WGS sequence"/>
</dbReference>
<keyword evidence="5" id="KW-1185">Reference proteome</keyword>
<dbReference type="CDD" id="cd07719">
    <property type="entry name" value="arylsulfatase_AtsA-like_MBL-fold"/>
    <property type="match status" value="1"/>
</dbReference>
<dbReference type="InterPro" id="IPR001279">
    <property type="entry name" value="Metallo-B-lactamas"/>
</dbReference>
<keyword evidence="2" id="KW-0378">Hydrolase</keyword>
<gene>
    <name evidence="4" type="ORF">GCM10009809_14970</name>
</gene>
<keyword evidence="1" id="KW-0540">Nuclease</keyword>
<dbReference type="InterPro" id="IPR044094">
    <property type="entry name" value="AtsA-like_MBL-fold"/>
</dbReference>